<protein>
    <submittedName>
        <fullName evidence="1">5294_t:CDS:1</fullName>
    </submittedName>
</protein>
<reference evidence="1" key="1">
    <citation type="submission" date="2021-06" db="EMBL/GenBank/DDBJ databases">
        <authorList>
            <person name="Kallberg Y."/>
            <person name="Tangrot J."/>
            <person name="Rosling A."/>
        </authorList>
    </citation>
    <scope>NUCLEOTIDE SEQUENCE</scope>
    <source>
        <strain evidence="1">MA453B</strain>
    </source>
</reference>
<dbReference type="EMBL" id="CAJVPY010003719">
    <property type="protein sequence ID" value="CAG8599808.1"/>
    <property type="molecule type" value="Genomic_DNA"/>
</dbReference>
<organism evidence="1 2">
    <name type="scientific">Dentiscutata erythropus</name>
    <dbReference type="NCBI Taxonomy" id="1348616"/>
    <lineage>
        <taxon>Eukaryota</taxon>
        <taxon>Fungi</taxon>
        <taxon>Fungi incertae sedis</taxon>
        <taxon>Mucoromycota</taxon>
        <taxon>Glomeromycotina</taxon>
        <taxon>Glomeromycetes</taxon>
        <taxon>Diversisporales</taxon>
        <taxon>Gigasporaceae</taxon>
        <taxon>Dentiscutata</taxon>
    </lineage>
</organism>
<sequence>MLLPLTNNGGKTENEESNLVDIFHDYDWSTTSLGPMVSWEPAFKATVHH</sequence>
<name>A0A9N9CI70_9GLOM</name>
<dbReference type="AlphaFoldDB" id="A0A9N9CI70"/>
<dbReference type="OrthoDB" id="2465010at2759"/>
<comment type="caution">
    <text evidence="1">The sequence shown here is derived from an EMBL/GenBank/DDBJ whole genome shotgun (WGS) entry which is preliminary data.</text>
</comment>
<evidence type="ECO:0000313" key="2">
    <source>
        <dbReference type="Proteomes" id="UP000789405"/>
    </source>
</evidence>
<dbReference type="Proteomes" id="UP000789405">
    <property type="component" value="Unassembled WGS sequence"/>
</dbReference>
<accession>A0A9N9CI70</accession>
<keyword evidence="2" id="KW-1185">Reference proteome</keyword>
<evidence type="ECO:0000313" key="1">
    <source>
        <dbReference type="EMBL" id="CAG8599808.1"/>
    </source>
</evidence>
<gene>
    <name evidence="1" type="ORF">DERYTH_LOCUS7585</name>
</gene>
<proteinExistence type="predicted"/>